<sequence>MKHLIRSSTLTFAFAVVVVGLGLASAPAQAGMDGLNLNGSQGSVLVAGFSAVMVVSGPMFLSAAGVRGAADMSKASRERRGEKRRLRAGHLPDLEVKSIETAADGGRRVALEDPGNPENRATLEWPKREDDPAAGFRVGAMIAFQPSPQGAGWMLRDTEGTALAFVPSIEAVDESRTRTL</sequence>
<protein>
    <recommendedName>
        <fullName evidence="6">Secreted protein</fullName>
    </recommendedName>
</protein>
<evidence type="ECO:0000313" key="4">
    <source>
        <dbReference type="EMBL" id="MEA5669643.1"/>
    </source>
</evidence>
<keyword evidence="2" id="KW-1133">Transmembrane helix</keyword>
<comment type="caution">
    <text evidence="4">The sequence shown here is derived from an EMBL/GenBank/DDBJ whole genome shotgun (WGS) entry which is preliminary data.</text>
</comment>
<feature type="transmembrane region" description="Helical" evidence="2">
    <location>
        <begin position="46"/>
        <end position="70"/>
    </location>
</feature>
<accession>A0ABU5V8F4</accession>
<feature type="chain" id="PRO_5047416371" description="Secreted protein" evidence="3">
    <location>
        <begin position="31"/>
        <end position="180"/>
    </location>
</feature>
<feature type="signal peptide" evidence="3">
    <location>
        <begin position="1"/>
        <end position="30"/>
    </location>
</feature>
<keyword evidence="2" id="KW-0812">Transmembrane</keyword>
<evidence type="ECO:0000313" key="5">
    <source>
        <dbReference type="Proteomes" id="UP001301653"/>
    </source>
</evidence>
<reference evidence="4 5" key="1">
    <citation type="submission" date="2023-12" db="EMBL/GenBank/DDBJ databases">
        <title>Stenotrophomonas guangdongensis sp. nov., isolated from wilted pepper plants (Capsicum annuum).</title>
        <authorList>
            <person name="Qiu M."/>
            <person name="Li Y."/>
            <person name="Liu Q."/>
            <person name="Zhang X."/>
            <person name="Huang Y."/>
            <person name="Guo R."/>
            <person name="Hu M."/>
            <person name="Zhou J."/>
            <person name="Zhou X."/>
        </authorList>
    </citation>
    <scope>NUCLEOTIDE SEQUENCE [LARGE SCALE GENOMIC DNA]</scope>
    <source>
        <strain evidence="4 5">MH1</strain>
    </source>
</reference>
<evidence type="ECO:0000256" key="2">
    <source>
        <dbReference type="SAM" id="Phobius"/>
    </source>
</evidence>
<feature type="region of interest" description="Disordered" evidence="1">
    <location>
        <begin position="105"/>
        <end position="129"/>
    </location>
</feature>
<gene>
    <name evidence="4" type="ORF">VA603_19095</name>
</gene>
<evidence type="ECO:0008006" key="6">
    <source>
        <dbReference type="Google" id="ProtNLM"/>
    </source>
</evidence>
<organism evidence="4 5">
    <name type="scientific">Stenotrophomonas capsici</name>
    <dbReference type="NCBI Taxonomy" id="3110230"/>
    <lineage>
        <taxon>Bacteria</taxon>
        <taxon>Pseudomonadati</taxon>
        <taxon>Pseudomonadota</taxon>
        <taxon>Gammaproteobacteria</taxon>
        <taxon>Lysobacterales</taxon>
        <taxon>Lysobacteraceae</taxon>
        <taxon>Stenotrophomonas</taxon>
    </lineage>
</organism>
<dbReference type="Proteomes" id="UP001301653">
    <property type="component" value="Unassembled WGS sequence"/>
</dbReference>
<evidence type="ECO:0000256" key="1">
    <source>
        <dbReference type="SAM" id="MobiDB-lite"/>
    </source>
</evidence>
<proteinExistence type="predicted"/>
<keyword evidence="5" id="KW-1185">Reference proteome</keyword>
<dbReference type="EMBL" id="JAYFUH010000263">
    <property type="protein sequence ID" value="MEA5669643.1"/>
    <property type="molecule type" value="Genomic_DNA"/>
</dbReference>
<keyword evidence="3" id="KW-0732">Signal</keyword>
<keyword evidence="2" id="KW-0472">Membrane</keyword>
<name>A0ABU5V8F4_9GAMM</name>
<dbReference type="RefSeq" id="WP_323439771.1">
    <property type="nucleotide sequence ID" value="NZ_JAYFUH010000263.1"/>
</dbReference>
<evidence type="ECO:0000256" key="3">
    <source>
        <dbReference type="SAM" id="SignalP"/>
    </source>
</evidence>